<accession>A0A5K8A2P3</accession>
<dbReference type="EMBL" id="AP021877">
    <property type="protein sequence ID" value="BBO86792.1"/>
    <property type="molecule type" value="Genomic_DNA"/>
</dbReference>
<proteinExistence type="predicted"/>
<name>A0A5K8A2P3_9BACT</name>
<dbReference type="SMART" id="SM00479">
    <property type="entry name" value="EXOIII"/>
    <property type="match status" value="1"/>
</dbReference>
<dbReference type="InterPro" id="IPR013520">
    <property type="entry name" value="Ribonucl_H"/>
</dbReference>
<keyword evidence="5" id="KW-0614">Plasmid</keyword>
<evidence type="ECO:0000313" key="6">
    <source>
        <dbReference type="Proteomes" id="UP000425960"/>
    </source>
</evidence>
<dbReference type="SUPFAM" id="SSF53098">
    <property type="entry name" value="Ribonuclease H-like"/>
    <property type="match status" value="1"/>
</dbReference>
<dbReference type="Pfam" id="PF12843">
    <property type="entry name" value="QSregVF_b"/>
    <property type="match status" value="1"/>
</dbReference>
<dbReference type="GO" id="GO:0003676">
    <property type="term" value="F:nucleic acid binding"/>
    <property type="evidence" value="ECO:0007669"/>
    <property type="project" value="InterPro"/>
</dbReference>
<dbReference type="GO" id="GO:0008408">
    <property type="term" value="F:3'-5' exonuclease activity"/>
    <property type="evidence" value="ECO:0007669"/>
    <property type="project" value="TreeGrafter"/>
</dbReference>
<keyword evidence="3" id="KW-0269">Exonuclease</keyword>
<evidence type="ECO:0000256" key="3">
    <source>
        <dbReference type="ARBA" id="ARBA00022839"/>
    </source>
</evidence>
<dbReference type="InterPro" id="IPR036397">
    <property type="entry name" value="RNaseH_sf"/>
</dbReference>
<dbReference type="Gene3D" id="3.30.420.10">
    <property type="entry name" value="Ribonuclease H-like superfamily/Ribonuclease H"/>
    <property type="match status" value="1"/>
</dbReference>
<protein>
    <submittedName>
        <fullName evidence="5">DNA polymerase III subunit epsilon</fullName>
    </submittedName>
</protein>
<keyword evidence="2" id="KW-0378">Hydrolase</keyword>
<dbReference type="InterPro" id="IPR024530">
    <property type="entry name" value="QSregVF_b"/>
</dbReference>
<keyword evidence="1" id="KW-0540">Nuclease</keyword>
<dbReference type="PANTHER" id="PTHR30231">
    <property type="entry name" value="DNA POLYMERASE III SUBUNIT EPSILON"/>
    <property type="match status" value="1"/>
</dbReference>
<dbReference type="Proteomes" id="UP000425960">
    <property type="component" value="Plasmid Do28_1"/>
</dbReference>
<dbReference type="GO" id="GO:0006259">
    <property type="term" value="P:DNA metabolic process"/>
    <property type="evidence" value="ECO:0007669"/>
    <property type="project" value="UniProtKB-ARBA"/>
</dbReference>
<geneLocation type="plasmid" evidence="6">
    <name>do28_1 dna</name>
</geneLocation>
<evidence type="ECO:0000256" key="2">
    <source>
        <dbReference type="ARBA" id="ARBA00022801"/>
    </source>
</evidence>
<evidence type="ECO:0000256" key="1">
    <source>
        <dbReference type="ARBA" id="ARBA00022722"/>
    </source>
</evidence>
<dbReference type="CDD" id="cd06127">
    <property type="entry name" value="DEDDh"/>
    <property type="match status" value="1"/>
</dbReference>
<gene>
    <name evidence="5" type="primary">exoX</name>
    <name evidence="5" type="ORF">DSCO28_73580</name>
</gene>
<dbReference type="AlphaFoldDB" id="A0A5K8A2P3"/>
<dbReference type="RefSeq" id="WP_155326366.1">
    <property type="nucleotide sequence ID" value="NZ_AP021877.1"/>
</dbReference>
<feature type="domain" description="Exonuclease" evidence="4">
    <location>
        <begin position="1"/>
        <end position="163"/>
    </location>
</feature>
<reference evidence="5 6" key="1">
    <citation type="submission" date="2019-11" db="EMBL/GenBank/DDBJ databases">
        <title>Comparative genomics of hydrocarbon-degrading Desulfosarcina strains.</title>
        <authorList>
            <person name="Watanabe M."/>
            <person name="Kojima H."/>
            <person name="Fukui M."/>
        </authorList>
    </citation>
    <scope>NUCLEOTIDE SEQUENCE [LARGE SCALE GENOMIC DNA]</scope>
    <source>
        <strain evidence="5 6">28bB2T</strain>
        <plasmid evidence="6">do28_1 dna</plasmid>
    </source>
</reference>
<dbReference type="Pfam" id="PF00929">
    <property type="entry name" value="RNase_T"/>
    <property type="match status" value="1"/>
</dbReference>
<organism evidence="5 6">
    <name type="scientific">Desulfosarcina ovata subsp. sediminis</name>
    <dbReference type="NCBI Taxonomy" id="885957"/>
    <lineage>
        <taxon>Bacteria</taxon>
        <taxon>Pseudomonadati</taxon>
        <taxon>Thermodesulfobacteriota</taxon>
        <taxon>Desulfobacteria</taxon>
        <taxon>Desulfobacterales</taxon>
        <taxon>Desulfosarcinaceae</taxon>
        <taxon>Desulfosarcina</taxon>
    </lineage>
</organism>
<evidence type="ECO:0000259" key="4">
    <source>
        <dbReference type="SMART" id="SM00479"/>
    </source>
</evidence>
<dbReference type="InterPro" id="IPR012337">
    <property type="entry name" value="RNaseH-like_sf"/>
</dbReference>
<sequence length="232" mass="26416">MFILLDTETTGNGSADRLCQIAFKPENGPAVSGLFNPGRPISIDAMVVHHITEKMVADKPPFQESDEYRQLMDLVSDVNNVFVAHNAKFDMLMLQQEGIYTNRVICTLKLARYLDKNGVIPKYNLQYLRYFLGLEIEAQPHDALGDILVLEAIFSRLNVKFQKGNYRAPVQEMINVSSNPVLIPRMPYGKHKGELFREVPADYLQWLLSTELDEDMAYTVKYYLGMLSETSS</sequence>
<evidence type="ECO:0000313" key="5">
    <source>
        <dbReference type="EMBL" id="BBO86792.1"/>
    </source>
</evidence>
<dbReference type="PANTHER" id="PTHR30231:SF4">
    <property type="entry name" value="PROTEIN NEN2"/>
    <property type="match status" value="1"/>
</dbReference>
<dbReference type="KEGG" id="dov:DSCO28_73580"/>